<gene>
    <name evidence="2" type="ordered locus">HMPREF0389_01084</name>
</gene>
<feature type="transmembrane region" description="Helical" evidence="1">
    <location>
        <begin position="76"/>
        <end position="107"/>
    </location>
</feature>
<dbReference type="KEGG" id="faa:HMPREF0389_01084"/>
<keyword evidence="1" id="KW-0472">Membrane</keyword>
<proteinExistence type="predicted"/>
<reference evidence="3" key="1">
    <citation type="submission" date="2010-12" db="EMBL/GenBank/DDBJ databases">
        <title>The genome sequence of Filifactor alocis strain ATCC 35896.</title>
        <authorList>
            <consortium name="The Broad Institute Genome Sequencing Platform"/>
            <person name="Ward D."/>
            <person name="Earl A."/>
            <person name="Feldgarden M."/>
            <person name="Young S.K."/>
            <person name="Gargeya S."/>
            <person name="Zeng Q."/>
            <person name="Alvarado L."/>
            <person name="Berlin A."/>
            <person name="Bochicchio J."/>
            <person name="Chapman S.B."/>
            <person name="Chen Z."/>
            <person name="Freedman E."/>
            <person name="Gellesch M."/>
            <person name="Goldberg J."/>
            <person name="Griggs A."/>
            <person name="Gujja S."/>
            <person name="Heilman E."/>
            <person name="Heiman D."/>
            <person name="Howarth C."/>
            <person name="Mehta T."/>
            <person name="Neiman D."/>
            <person name="Pearson M."/>
            <person name="Roberts A."/>
            <person name="Saif S."/>
            <person name="Shea T."/>
            <person name="Shenoy N."/>
            <person name="Sisk P."/>
            <person name="Stolte C."/>
            <person name="Sykes S."/>
            <person name="White J."/>
            <person name="Yandava C."/>
            <person name="Izard J."/>
            <person name="Blanton J.M."/>
            <person name="Baranova O.V."/>
            <person name="Tanner A.C."/>
            <person name="Dewhirst F.E."/>
            <person name="Haas B."/>
            <person name="Nusbaum C."/>
            <person name="Birren B."/>
        </authorList>
    </citation>
    <scope>NUCLEOTIDE SEQUENCE [LARGE SCALE GENOMIC DNA]</scope>
    <source>
        <strain evidence="3">ATCC 35896 / D40 B5</strain>
    </source>
</reference>
<organism evidence="2 3">
    <name type="scientific">Filifactor alocis (strain ATCC 35896 / CCUG 47790 / D40 B5)</name>
    <name type="common">Fusobacterium alocis</name>
    <dbReference type="NCBI Taxonomy" id="546269"/>
    <lineage>
        <taxon>Bacteria</taxon>
        <taxon>Bacillati</taxon>
        <taxon>Bacillota</taxon>
        <taxon>Clostridia</taxon>
        <taxon>Peptostreptococcales</taxon>
        <taxon>Filifactoraceae</taxon>
        <taxon>Filifactor</taxon>
    </lineage>
</organism>
<feature type="transmembrane region" description="Helical" evidence="1">
    <location>
        <begin position="127"/>
        <end position="154"/>
    </location>
</feature>
<accession>D6GQV8</accession>
<evidence type="ECO:0000313" key="2">
    <source>
        <dbReference type="EMBL" id="EFE29161.1"/>
    </source>
</evidence>
<keyword evidence="1" id="KW-0812">Transmembrane</keyword>
<keyword evidence="3" id="KW-1185">Reference proteome</keyword>
<dbReference type="AlphaFoldDB" id="D6GQV8"/>
<name>D6GQV8_FILAD</name>
<dbReference type="EMBL" id="CP002390">
    <property type="protein sequence ID" value="EFE29161.1"/>
    <property type="molecule type" value="Genomic_DNA"/>
</dbReference>
<protein>
    <submittedName>
        <fullName evidence="2">Uncharacterized protein</fullName>
    </submittedName>
</protein>
<evidence type="ECO:0000313" key="3">
    <source>
        <dbReference type="Proteomes" id="UP000007468"/>
    </source>
</evidence>
<dbReference type="Proteomes" id="UP000007468">
    <property type="component" value="Chromosome"/>
</dbReference>
<evidence type="ECO:0000256" key="1">
    <source>
        <dbReference type="SAM" id="Phobius"/>
    </source>
</evidence>
<keyword evidence="1" id="KW-1133">Transmembrane helix</keyword>
<sequence>MQFESKKNEDIFLGKNEAWYKNEWNRQNRGGVKMRDNYEAENYDYDEECYETEDYNQEEYDEDEYKEPTPSWKGTVIFGIVNIVCVLLATMTSIVFLSSFLVVLLMFGVLFSAKCIVDDWKEGFKTSAFLCVIGTLLNVAAALIYVFTILAVTIGKFIH</sequence>